<protein>
    <recommendedName>
        <fullName evidence="4">hAT-like transposase RNase-H fold domain-containing protein</fullName>
    </recommendedName>
</protein>
<dbReference type="InterPro" id="IPR012337">
    <property type="entry name" value="RNaseH-like_sf"/>
</dbReference>
<dbReference type="EMBL" id="AJIL01000008">
    <property type="protein sequence ID" value="KNF05304.1"/>
    <property type="molecule type" value="Genomic_DNA"/>
</dbReference>
<feature type="region of interest" description="Disordered" evidence="1">
    <location>
        <begin position="485"/>
        <end position="504"/>
    </location>
</feature>
<organism evidence="2 3">
    <name type="scientific">Puccinia striiformis f. sp. tritici PST-78</name>
    <dbReference type="NCBI Taxonomy" id="1165861"/>
    <lineage>
        <taxon>Eukaryota</taxon>
        <taxon>Fungi</taxon>
        <taxon>Dikarya</taxon>
        <taxon>Basidiomycota</taxon>
        <taxon>Pucciniomycotina</taxon>
        <taxon>Pucciniomycetes</taxon>
        <taxon>Pucciniales</taxon>
        <taxon>Pucciniaceae</taxon>
        <taxon>Puccinia</taxon>
    </lineage>
</organism>
<proteinExistence type="predicted"/>
<accession>A0A0L0W1B7</accession>
<comment type="caution">
    <text evidence="2">The sequence shown here is derived from an EMBL/GenBank/DDBJ whole genome shotgun (WGS) entry which is preliminary data.</text>
</comment>
<keyword evidence="3" id="KW-1185">Reference proteome</keyword>
<dbReference type="PANTHER" id="PTHR47501:SF5">
    <property type="entry name" value="HAT C-TERMINAL DIMERISATION DOMAIN-CONTAINING PROTEIN"/>
    <property type="match status" value="1"/>
</dbReference>
<evidence type="ECO:0000256" key="1">
    <source>
        <dbReference type="SAM" id="MobiDB-lite"/>
    </source>
</evidence>
<evidence type="ECO:0000313" key="2">
    <source>
        <dbReference type="EMBL" id="KNF05304.1"/>
    </source>
</evidence>
<sequence length="504" mass="57001">MVADKSRAFNFDHRILNQIIVMWLVRHSLPWNQIEDHEIDFAFRYSQPGLKLNSWVWAASEAHKLYCNLQEKVISTLNNLPSKITLIHDVWTTKGNRQAFMGISAAYVSENWEFKVIHLGLKYIAWTQKGKFLAVPFANIITKSMLHTKITQTTDSGSNNGTMAVGVGRIVSQKTGTYMNLLNNSIQCFCHKVALILKAGLDSIGVGEAGYTKKKQDGLRFVPGLESIAEEAEDIDGSNLFREEGTVPLLDGSESDSEASDSKAGTTPGDRIAAVFKKVDAVFLKITGSAAKQSEYKFWAPKVEKVAPPTLIAGYGIRWNIKFQSRDRADQGQNAIHKLIEIERAHQDQEGGKNFFDNVEITPGNWKVVKRLNDVLKEFYFITKKMEGDISSAGMMLAEYRWIKTFLNQQLVLPNNTEFRPMFRKMITKTNKYVEEALNCDVILLATALNPSYHLSMLEMWFPSHFQYAKSLIEAQFESKRIELEAHAPTTRHPPTSEEPRDGI</sequence>
<gene>
    <name evidence="2" type="ORF">PSTG_01519</name>
</gene>
<dbReference type="Proteomes" id="UP000054564">
    <property type="component" value="Unassembled WGS sequence"/>
</dbReference>
<dbReference type="PANTHER" id="PTHR47501">
    <property type="entry name" value="TRANSPOSASE-RELATED"/>
    <property type="match status" value="1"/>
</dbReference>
<evidence type="ECO:0000313" key="3">
    <source>
        <dbReference type="Proteomes" id="UP000054564"/>
    </source>
</evidence>
<dbReference type="SUPFAM" id="SSF53098">
    <property type="entry name" value="Ribonuclease H-like"/>
    <property type="match status" value="1"/>
</dbReference>
<dbReference type="AlphaFoldDB" id="A0A0L0W1B7"/>
<evidence type="ECO:0008006" key="4">
    <source>
        <dbReference type="Google" id="ProtNLM"/>
    </source>
</evidence>
<feature type="compositionally biased region" description="Basic and acidic residues" evidence="1">
    <location>
        <begin position="495"/>
        <end position="504"/>
    </location>
</feature>
<name>A0A0L0W1B7_9BASI</name>
<reference evidence="3" key="1">
    <citation type="submission" date="2014-03" db="EMBL/GenBank/DDBJ databases">
        <title>The Genome Sequence of Puccinia striiformis f. sp. tritici PST-78.</title>
        <authorList>
            <consortium name="The Broad Institute Genome Sequencing Platform"/>
            <person name="Cuomo C."/>
            <person name="Hulbert S."/>
            <person name="Chen X."/>
            <person name="Walker B."/>
            <person name="Young S.K."/>
            <person name="Zeng Q."/>
            <person name="Gargeya S."/>
            <person name="Fitzgerald M."/>
            <person name="Haas B."/>
            <person name="Abouelleil A."/>
            <person name="Alvarado L."/>
            <person name="Arachchi H.M."/>
            <person name="Berlin A.M."/>
            <person name="Chapman S.B."/>
            <person name="Goldberg J."/>
            <person name="Griggs A."/>
            <person name="Gujja S."/>
            <person name="Hansen M."/>
            <person name="Howarth C."/>
            <person name="Imamovic A."/>
            <person name="Larimer J."/>
            <person name="McCowan C."/>
            <person name="Montmayeur A."/>
            <person name="Murphy C."/>
            <person name="Neiman D."/>
            <person name="Pearson M."/>
            <person name="Priest M."/>
            <person name="Roberts A."/>
            <person name="Saif S."/>
            <person name="Shea T."/>
            <person name="Sisk P."/>
            <person name="Sykes S."/>
            <person name="Wortman J."/>
            <person name="Nusbaum C."/>
            <person name="Birren B."/>
        </authorList>
    </citation>
    <scope>NUCLEOTIDE SEQUENCE [LARGE SCALE GENOMIC DNA]</scope>
    <source>
        <strain evidence="3">race PST-78</strain>
    </source>
</reference>
<dbReference type="OrthoDB" id="2509709at2759"/>